<comment type="caution">
    <text evidence="1">The sequence shown here is derived from an EMBL/GenBank/DDBJ whole genome shotgun (WGS) entry which is preliminary data.</text>
</comment>
<proteinExistence type="predicted"/>
<reference evidence="1" key="1">
    <citation type="journal article" date="2014" name="Front. Microbiol.">
        <title>High frequency of phylogenetically diverse reductive dehalogenase-homologous genes in deep subseafloor sedimentary metagenomes.</title>
        <authorList>
            <person name="Kawai M."/>
            <person name="Futagami T."/>
            <person name="Toyoda A."/>
            <person name="Takaki Y."/>
            <person name="Nishi S."/>
            <person name="Hori S."/>
            <person name="Arai W."/>
            <person name="Tsubouchi T."/>
            <person name="Morono Y."/>
            <person name="Uchiyama I."/>
            <person name="Ito T."/>
            <person name="Fujiyama A."/>
            <person name="Inagaki F."/>
            <person name="Takami H."/>
        </authorList>
    </citation>
    <scope>NUCLEOTIDE SEQUENCE</scope>
    <source>
        <strain evidence="1">Expedition CK06-06</strain>
    </source>
</reference>
<sequence>MPLIDATLYVEAEQVGVYWQFKAKVFVEDPPGSMDWRRATAGEVQVELKFLGEWWQVPYSMETLMTDSAGNCVFAGSWQSGSYTMEAIHQVSQDKHKIRLDCHDDGTYDSEIEIQ</sequence>
<dbReference type="EMBL" id="BARW01001693">
    <property type="protein sequence ID" value="GAI62693.1"/>
    <property type="molecule type" value="Genomic_DNA"/>
</dbReference>
<evidence type="ECO:0000313" key="1">
    <source>
        <dbReference type="EMBL" id="GAI62693.1"/>
    </source>
</evidence>
<gene>
    <name evidence="1" type="ORF">S12H4_05203</name>
</gene>
<accession>X1Q390</accession>
<organism evidence="1">
    <name type="scientific">marine sediment metagenome</name>
    <dbReference type="NCBI Taxonomy" id="412755"/>
    <lineage>
        <taxon>unclassified sequences</taxon>
        <taxon>metagenomes</taxon>
        <taxon>ecological metagenomes</taxon>
    </lineage>
</organism>
<protein>
    <submittedName>
        <fullName evidence="1">Uncharacterized protein</fullName>
    </submittedName>
</protein>
<dbReference type="AlphaFoldDB" id="X1Q390"/>
<name>X1Q390_9ZZZZ</name>